<dbReference type="EMBL" id="CADCTM010000132">
    <property type="protein sequence ID" value="CAA9229421.1"/>
    <property type="molecule type" value="Genomic_DNA"/>
</dbReference>
<name>A0A6J4HPN0_9CYAN</name>
<organism evidence="1">
    <name type="scientific">uncultured Coleofasciculus sp</name>
    <dbReference type="NCBI Taxonomy" id="1267456"/>
    <lineage>
        <taxon>Bacteria</taxon>
        <taxon>Bacillati</taxon>
        <taxon>Cyanobacteriota</taxon>
        <taxon>Cyanophyceae</taxon>
        <taxon>Coleofasciculales</taxon>
        <taxon>Coleofasciculaceae</taxon>
        <taxon>Coleofasciculus</taxon>
        <taxon>environmental samples</taxon>
    </lineage>
</organism>
<reference evidence="1" key="1">
    <citation type="submission" date="2020-02" db="EMBL/GenBank/DDBJ databases">
        <authorList>
            <person name="Meier V. D."/>
        </authorList>
    </citation>
    <scope>NUCLEOTIDE SEQUENCE</scope>
    <source>
        <strain evidence="1">AVDCRST_MAG92</strain>
    </source>
</reference>
<proteinExistence type="predicted"/>
<accession>A0A6J4HPN0</accession>
<sequence>MSEIPVRIREAIANLEAEGIRDWQILSAWSELLHQRGDFRKGEILSMATQLLVEAEVRRQEDA</sequence>
<dbReference type="AlphaFoldDB" id="A0A6J4HPN0"/>
<gene>
    <name evidence="1" type="ORF">AVDCRST_MAG92-962</name>
</gene>
<protein>
    <submittedName>
        <fullName evidence="1">Uncharacterized protein</fullName>
    </submittedName>
</protein>
<evidence type="ECO:0000313" key="1">
    <source>
        <dbReference type="EMBL" id="CAA9229421.1"/>
    </source>
</evidence>